<accession>A0ABW5RSA1</accession>
<evidence type="ECO:0000256" key="1">
    <source>
        <dbReference type="SAM" id="Phobius"/>
    </source>
</evidence>
<gene>
    <name evidence="2" type="ORF">ACFSUL_08870</name>
</gene>
<dbReference type="RefSeq" id="WP_377934615.1">
    <property type="nucleotide sequence ID" value="NZ_JBHUMF010000019.1"/>
</dbReference>
<keyword evidence="3" id="KW-1185">Reference proteome</keyword>
<keyword evidence="1" id="KW-1133">Transmembrane helix</keyword>
<feature type="transmembrane region" description="Helical" evidence="1">
    <location>
        <begin position="43"/>
        <end position="65"/>
    </location>
</feature>
<evidence type="ECO:0000313" key="3">
    <source>
        <dbReference type="Proteomes" id="UP001597506"/>
    </source>
</evidence>
<keyword evidence="1" id="KW-0472">Membrane</keyword>
<sequence length="231" mass="26545">MKKDDLKKLFDYVDENEKASVEFQTVWRKAHRKNWKKRLFQSAGHNLAILITILILTPIVGHYVINQNPISNSAQYMSDHSSQSDYSISGKVYNFPNQIVIKGESNLPEGTIINIEHLEKSGETLLFQGKVATDSDGSFQFTTDRLEKNKEYVIDVTVYSHIQNQNVKNMLGDRGENLMNRKNKNSVFQYHQDGENYSGLRKLGFVNKIDDTSQYVIAEFLMAPQEFEAIN</sequence>
<protein>
    <recommendedName>
        <fullName evidence="4">Carboxypeptidase regulatory-like domain-containing protein</fullName>
    </recommendedName>
</protein>
<reference evidence="3" key="1">
    <citation type="journal article" date="2019" name="Int. J. Syst. Evol. Microbiol.">
        <title>The Global Catalogue of Microorganisms (GCM) 10K type strain sequencing project: providing services to taxonomists for standard genome sequencing and annotation.</title>
        <authorList>
            <consortium name="The Broad Institute Genomics Platform"/>
            <consortium name="The Broad Institute Genome Sequencing Center for Infectious Disease"/>
            <person name="Wu L."/>
            <person name="Ma J."/>
        </authorList>
    </citation>
    <scope>NUCLEOTIDE SEQUENCE [LARGE SCALE GENOMIC DNA]</scope>
    <source>
        <strain evidence="3">KCTC 3913</strain>
    </source>
</reference>
<keyword evidence="1" id="KW-0812">Transmembrane</keyword>
<name>A0ABW5RSA1_9BACI</name>
<organism evidence="2 3">
    <name type="scientific">Bacillus seohaeanensis</name>
    <dbReference type="NCBI Taxonomy" id="284580"/>
    <lineage>
        <taxon>Bacteria</taxon>
        <taxon>Bacillati</taxon>
        <taxon>Bacillota</taxon>
        <taxon>Bacilli</taxon>
        <taxon>Bacillales</taxon>
        <taxon>Bacillaceae</taxon>
        <taxon>Bacillus</taxon>
    </lineage>
</organism>
<dbReference type="EMBL" id="JBHUMF010000019">
    <property type="protein sequence ID" value="MFD2680859.1"/>
    <property type="molecule type" value="Genomic_DNA"/>
</dbReference>
<dbReference type="Proteomes" id="UP001597506">
    <property type="component" value="Unassembled WGS sequence"/>
</dbReference>
<evidence type="ECO:0000313" key="2">
    <source>
        <dbReference type="EMBL" id="MFD2680859.1"/>
    </source>
</evidence>
<evidence type="ECO:0008006" key="4">
    <source>
        <dbReference type="Google" id="ProtNLM"/>
    </source>
</evidence>
<proteinExistence type="predicted"/>
<comment type="caution">
    <text evidence="2">The sequence shown here is derived from an EMBL/GenBank/DDBJ whole genome shotgun (WGS) entry which is preliminary data.</text>
</comment>